<feature type="region of interest" description="Disordered" evidence="2">
    <location>
        <begin position="956"/>
        <end position="1033"/>
    </location>
</feature>
<protein>
    <submittedName>
        <fullName evidence="4">AAWKG family protein</fullName>
    </submittedName>
</protein>
<feature type="compositionally biased region" description="Low complexity" evidence="2">
    <location>
        <begin position="616"/>
        <end position="630"/>
    </location>
</feature>
<evidence type="ECO:0000259" key="3">
    <source>
        <dbReference type="Pfam" id="PF07202"/>
    </source>
</evidence>
<evidence type="ECO:0000313" key="4">
    <source>
        <dbReference type="EMBL" id="MBY8877404.1"/>
    </source>
</evidence>
<feature type="domain" description="Centromere protein J C-terminal" evidence="3">
    <location>
        <begin position="650"/>
        <end position="683"/>
    </location>
</feature>
<name>A0ABS7Q2N7_9ACTN</name>
<evidence type="ECO:0000256" key="1">
    <source>
        <dbReference type="SAM" id="Coils"/>
    </source>
</evidence>
<dbReference type="Proteomes" id="UP000778578">
    <property type="component" value="Unassembled WGS sequence"/>
</dbReference>
<proteinExistence type="predicted"/>
<dbReference type="EMBL" id="JAINZZ010000005">
    <property type="protein sequence ID" value="MBY8877404.1"/>
    <property type="molecule type" value="Genomic_DNA"/>
</dbReference>
<dbReference type="InterPro" id="IPR047002">
    <property type="entry name" value="Tcp10_C_sf"/>
</dbReference>
<sequence length="1033" mass="105952">MAASADNWEDIINLVTGFTLPARSDITGAKGQGGLHWLDVTIDKVKEGTSATGGPHPDGKGFDIYFYAGSGDDVDGYKATVTFTDQSDGFHYWTRSQNALKVLVGKPYTTVDARTDNDSAGDPSAGNAVDLTTFPVMAKSFDAAGTFFKNHTETLKQWAESLGDENAAWKGHAAGVFYHLVNDLHDTYDTLTADLIPPGFSPANTSPSTGYVSSTQFGDSIVGAEVSLHDALSSLNDHLTKFVNHTGSAVKNTHPDGTTTQDTVSGDTREVLVAVMNDIVTWVNNHNLTKVTTYDKFNPYGGYMGNPGAPIPTLTTAPGFSDTTTWGNLKDTATWGGAANEAIARWTANVQTNLDDPARTVIKTLQQSWSRVLNPNWDGAFQFSPGPAVSLASEYQKEEAAIEKAKADEANDKLNTALNNIGDGMNNFKNGLDNFGNSINNFGNNINSGLNHFGDSVGNLGDNLNSGLNHFGDSLGNNLNSGLHGLGNDFQTVGGGLNNLNDGLNHFGDNISNGLGGLGNSFTNGLGGLGNSFTNGLGGLGNLSNLFTGPNGPTGLLGPAGSFVPTPNSDLLTNTVDPALAGFRNSNGSTTTQNADGSVTTTYPDGSSTTVSPNGTVTSTRPDGSTTTTRLNPGKTLTNADGSTTALGSDGSITTHFPDGSTVTQKPDGSLVTTHPDGSTTTHFGNGVVETTGTDGVTHLTATDGTTMTQNPNGSVTSDFADGSHTTLSPDGTVTTTDASGHTVTSHLGNGQSLVNPDGSSTTLGGDGSMTTHYPDGSTVTVHPDGTVTTTDATGTGTGSGKELGGLGNESDLSGGGPRVPTSSSGHGGGLTLRDGEGHTTTHFPSGAVATTDSLGNTTTTFPDGSSTVAGPNGEFQTVPSPQTVAAAQAAAAGPLGGVGEGLVGAQGASPATDAVGLSGLASPMMMMMGMSRMGQQGQQREGERVRETYAQRDGDGAFIQGGSHQQYAPPPEDEFEEEDADPDELPSRTPTGGQGGRFGRGAAQRPSTQSSWSDGDDVWGTGEEGMPASLGR</sequence>
<feature type="compositionally biased region" description="Gly residues" evidence="2">
    <location>
        <begin position="796"/>
        <end position="818"/>
    </location>
</feature>
<feature type="region of interest" description="Disordered" evidence="2">
    <location>
        <begin position="583"/>
        <end position="684"/>
    </location>
</feature>
<feature type="region of interest" description="Disordered" evidence="2">
    <location>
        <begin position="737"/>
        <end position="875"/>
    </location>
</feature>
<dbReference type="NCBIfam" id="NF038047">
    <property type="entry name" value="not_Tcp10"/>
    <property type="match status" value="1"/>
</dbReference>
<comment type="caution">
    <text evidence="4">The sequence shown here is derived from an EMBL/GenBank/DDBJ whole genome shotgun (WGS) entry which is preliminary data.</text>
</comment>
<feature type="compositionally biased region" description="Low complexity" evidence="2">
    <location>
        <begin position="786"/>
        <end position="795"/>
    </location>
</feature>
<feature type="coiled-coil region" evidence="1">
    <location>
        <begin position="388"/>
        <end position="420"/>
    </location>
</feature>
<feature type="compositionally biased region" description="Polar residues" evidence="2">
    <location>
        <begin position="584"/>
        <end position="615"/>
    </location>
</feature>
<reference evidence="4 5" key="1">
    <citation type="submission" date="2021-08" db="EMBL/GenBank/DDBJ databases">
        <title>WGS of actinomycetes from Thailand.</title>
        <authorList>
            <person name="Thawai C."/>
        </authorList>
    </citation>
    <scope>NUCLEOTIDE SEQUENCE [LARGE SCALE GENOMIC DNA]</scope>
    <source>
        <strain evidence="4 5">PLK6-54</strain>
    </source>
</reference>
<evidence type="ECO:0000313" key="5">
    <source>
        <dbReference type="Proteomes" id="UP000778578"/>
    </source>
</evidence>
<keyword evidence="1" id="KW-0175">Coiled coil</keyword>
<feature type="compositionally biased region" description="Low complexity" evidence="2">
    <location>
        <begin position="759"/>
        <end position="772"/>
    </location>
</feature>
<feature type="compositionally biased region" description="Polar residues" evidence="2">
    <location>
        <begin position="635"/>
        <end position="684"/>
    </location>
</feature>
<dbReference type="RefSeq" id="WP_222961542.1">
    <property type="nucleotide sequence ID" value="NZ_JAINZZ010000005.1"/>
</dbReference>
<organism evidence="4 5">
    <name type="scientific">Actinacidiphila acidipaludis</name>
    <dbReference type="NCBI Taxonomy" id="2873382"/>
    <lineage>
        <taxon>Bacteria</taxon>
        <taxon>Bacillati</taxon>
        <taxon>Actinomycetota</taxon>
        <taxon>Actinomycetes</taxon>
        <taxon>Kitasatosporales</taxon>
        <taxon>Streptomycetaceae</taxon>
        <taxon>Actinacidiphila</taxon>
    </lineage>
</organism>
<accession>A0ABS7Q2N7</accession>
<dbReference type="Gene3D" id="2.60.450.20">
    <property type="match status" value="2"/>
</dbReference>
<feature type="compositionally biased region" description="Polar residues" evidence="2">
    <location>
        <begin position="737"/>
        <end position="755"/>
    </location>
</feature>
<feature type="compositionally biased region" description="Acidic residues" evidence="2">
    <location>
        <begin position="972"/>
        <end position="985"/>
    </location>
</feature>
<keyword evidence="5" id="KW-1185">Reference proteome</keyword>
<dbReference type="Pfam" id="PF07202">
    <property type="entry name" value="Tcp10_C"/>
    <property type="match status" value="1"/>
</dbReference>
<gene>
    <name evidence="4" type="ORF">K7862_07080</name>
</gene>
<evidence type="ECO:0000256" key="2">
    <source>
        <dbReference type="SAM" id="MobiDB-lite"/>
    </source>
</evidence>
<feature type="compositionally biased region" description="Polar residues" evidence="2">
    <location>
        <begin position="841"/>
        <end position="875"/>
    </location>
</feature>
<dbReference type="InterPro" id="IPR009852">
    <property type="entry name" value="CENPJ_C_dom"/>
</dbReference>